<reference evidence="3" key="1">
    <citation type="submission" date="2025-08" db="UniProtKB">
        <authorList>
            <consortium name="RefSeq"/>
        </authorList>
    </citation>
    <scope>IDENTIFICATION</scope>
    <source>
        <tissue evidence="3">Whole sample</tissue>
    </source>
</reference>
<feature type="chain" id="PRO_5034859377" evidence="1">
    <location>
        <begin position="18"/>
        <end position="271"/>
    </location>
</feature>
<dbReference type="InterPro" id="IPR008979">
    <property type="entry name" value="Galactose-bd-like_sf"/>
</dbReference>
<organism evidence="2 3">
    <name type="scientific">Crassostrea virginica</name>
    <name type="common">Eastern oyster</name>
    <dbReference type="NCBI Taxonomy" id="6565"/>
    <lineage>
        <taxon>Eukaryota</taxon>
        <taxon>Metazoa</taxon>
        <taxon>Spiralia</taxon>
        <taxon>Lophotrochozoa</taxon>
        <taxon>Mollusca</taxon>
        <taxon>Bivalvia</taxon>
        <taxon>Autobranchia</taxon>
        <taxon>Pteriomorphia</taxon>
        <taxon>Ostreida</taxon>
        <taxon>Ostreoidea</taxon>
        <taxon>Ostreidae</taxon>
        <taxon>Crassostrea</taxon>
    </lineage>
</organism>
<protein>
    <submittedName>
        <fullName evidence="3">Uncharacterized protein LOC111114364</fullName>
    </submittedName>
</protein>
<dbReference type="OrthoDB" id="6134743at2759"/>
<sequence>MWPGFLLILLLITRAASFINVAHDQGLTCKATMGANPQLPAWSADKAVDGNTSQTYLSNSCAITEYGKNRNTTIWWKVWLERPFNVAYLLIYFRSDTFHRSTGFSIYTYDNENLLPYEDHTHRVYHHYPLDGCPSVIQNVTVNHVTQGIMFFNERHPGYTSNCPNDDLSYTGIELCEVKVMGCDQHRYSSHCNVSCSPRCKNQHCDAFSGSCIYGCSSPNALSPDCGKYCKKHKIGTVAFIDILQEQRGKLLHHQHVPQTVHKNKVQVNKA</sequence>
<dbReference type="AlphaFoldDB" id="A0A8B8BYI1"/>
<dbReference type="KEGG" id="cvn:111114364"/>
<evidence type="ECO:0000313" key="3">
    <source>
        <dbReference type="RefSeq" id="XP_022308365.1"/>
    </source>
</evidence>
<evidence type="ECO:0000313" key="2">
    <source>
        <dbReference type="Proteomes" id="UP000694844"/>
    </source>
</evidence>
<feature type="signal peptide" evidence="1">
    <location>
        <begin position="1"/>
        <end position="17"/>
    </location>
</feature>
<gene>
    <name evidence="3" type="primary">LOC111114364</name>
</gene>
<accession>A0A8B8BYI1</accession>
<dbReference type="Proteomes" id="UP000694844">
    <property type="component" value="Chromosome 9"/>
</dbReference>
<keyword evidence="2" id="KW-1185">Reference proteome</keyword>
<dbReference type="RefSeq" id="XP_022308365.1">
    <property type="nucleotide sequence ID" value="XM_022452657.1"/>
</dbReference>
<dbReference type="GeneID" id="111114364"/>
<dbReference type="Gene3D" id="2.60.120.260">
    <property type="entry name" value="Galactose-binding domain-like"/>
    <property type="match status" value="1"/>
</dbReference>
<name>A0A8B8BYI1_CRAVI</name>
<dbReference type="SUPFAM" id="SSF49785">
    <property type="entry name" value="Galactose-binding domain-like"/>
    <property type="match status" value="1"/>
</dbReference>
<keyword evidence="1" id="KW-0732">Signal</keyword>
<proteinExistence type="predicted"/>
<evidence type="ECO:0000256" key="1">
    <source>
        <dbReference type="SAM" id="SignalP"/>
    </source>
</evidence>